<dbReference type="Proteomes" id="UP001501777">
    <property type="component" value="Unassembled WGS sequence"/>
</dbReference>
<accession>A0ABN3NG91</accession>
<evidence type="ECO:0000256" key="1">
    <source>
        <dbReference type="SAM" id="Phobius"/>
    </source>
</evidence>
<protein>
    <recommendedName>
        <fullName evidence="4">Small hydrophobic protein</fullName>
    </recommendedName>
</protein>
<keyword evidence="1" id="KW-1133">Transmembrane helix</keyword>
<keyword evidence="3" id="KW-1185">Reference proteome</keyword>
<dbReference type="PANTHER" id="PTHR40040:SF1">
    <property type="entry name" value="MEMBRANE PROTEIN"/>
    <property type="match status" value="1"/>
</dbReference>
<dbReference type="EMBL" id="BAAASG010000028">
    <property type="protein sequence ID" value="GAA2521314.1"/>
    <property type="molecule type" value="Genomic_DNA"/>
</dbReference>
<name>A0ABN3NG91_STRLO</name>
<proteinExistence type="predicted"/>
<evidence type="ECO:0008006" key="4">
    <source>
        <dbReference type="Google" id="ProtNLM"/>
    </source>
</evidence>
<sequence>MEGDRCCGALPEGGSAPAAPRIRKRTVGTRSLNPEQTPGFRELMMAGFGHGTRRYPRSRGRTWSRTGPDRATLGIIGTICAVAGFFVLGIILGPAAIVCGWLAMGRTWAGSRSVPALVAFVLGAIDTLLAIVWLAGAATPGNGLF</sequence>
<evidence type="ECO:0000313" key="2">
    <source>
        <dbReference type="EMBL" id="GAA2521314.1"/>
    </source>
</evidence>
<evidence type="ECO:0000313" key="3">
    <source>
        <dbReference type="Proteomes" id="UP001501777"/>
    </source>
</evidence>
<comment type="caution">
    <text evidence="2">The sequence shown here is derived from an EMBL/GenBank/DDBJ whole genome shotgun (WGS) entry which is preliminary data.</text>
</comment>
<dbReference type="PANTHER" id="PTHR40040">
    <property type="entry name" value="SMALL HYDROPHOBIC PROTEIN-RELATED"/>
    <property type="match status" value="1"/>
</dbReference>
<keyword evidence="1" id="KW-0472">Membrane</keyword>
<feature type="transmembrane region" description="Helical" evidence="1">
    <location>
        <begin position="116"/>
        <end position="136"/>
    </location>
</feature>
<dbReference type="InterPro" id="IPR055338">
    <property type="entry name" value="YqfX-like"/>
</dbReference>
<feature type="transmembrane region" description="Helical" evidence="1">
    <location>
        <begin position="71"/>
        <end position="104"/>
    </location>
</feature>
<organism evidence="2 3">
    <name type="scientific">Streptomyces longisporus</name>
    <dbReference type="NCBI Taxonomy" id="1948"/>
    <lineage>
        <taxon>Bacteria</taxon>
        <taxon>Bacillati</taxon>
        <taxon>Actinomycetota</taxon>
        <taxon>Actinomycetes</taxon>
        <taxon>Kitasatosporales</taxon>
        <taxon>Streptomycetaceae</taxon>
        <taxon>Streptomyces</taxon>
    </lineage>
</organism>
<keyword evidence="1" id="KW-0812">Transmembrane</keyword>
<gene>
    <name evidence="2" type="ORF">GCM10010276_85050</name>
</gene>
<reference evidence="2 3" key="1">
    <citation type="journal article" date="2019" name="Int. J. Syst. Evol. Microbiol.">
        <title>The Global Catalogue of Microorganisms (GCM) 10K type strain sequencing project: providing services to taxonomists for standard genome sequencing and annotation.</title>
        <authorList>
            <consortium name="The Broad Institute Genomics Platform"/>
            <consortium name="The Broad Institute Genome Sequencing Center for Infectious Disease"/>
            <person name="Wu L."/>
            <person name="Ma J."/>
        </authorList>
    </citation>
    <scope>NUCLEOTIDE SEQUENCE [LARGE SCALE GENOMIC DNA]</scope>
    <source>
        <strain evidence="2 3">JCM 4395</strain>
    </source>
</reference>